<accession>A0AAN7A5B8</accession>
<evidence type="ECO:0000313" key="2">
    <source>
        <dbReference type="EMBL" id="KAK4174623.1"/>
    </source>
</evidence>
<evidence type="ECO:0000313" key="3">
    <source>
        <dbReference type="Proteomes" id="UP001302321"/>
    </source>
</evidence>
<name>A0AAN7A5B8_9PEZI</name>
<gene>
    <name evidence="2" type="ORF">QBC36DRAFT_191853</name>
</gene>
<dbReference type="Proteomes" id="UP001302321">
    <property type="component" value="Unassembled WGS sequence"/>
</dbReference>
<dbReference type="AlphaFoldDB" id="A0AAN7A5B8"/>
<keyword evidence="3" id="KW-1185">Reference proteome</keyword>
<comment type="caution">
    <text evidence="2">The sequence shown here is derived from an EMBL/GenBank/DDBJ whole genome shotgun (WGS) entry which is preliminary data.</text>
</comment>
<feature type="compositionally biased region" description="Basic and acidic residues" evidence="1">
    <location>
        <begin position="159"/>
        <end position="172"/>
    </location>
</feature>
<proteinExistence type="predicted"/>
<organism evidence="2 3">
    <name type="scientific">Triangularia setosa</name>
    <dbReference type="NCBI Taxonomy" id="2587417"/>
    <lineage>
        <taxon>Eukaryota</taxon>
        <taxon>Fungi</taxon>
        <taxon>Dikarya</taxon>
        <taxon>Ascomycota</taxon>
        <taxon>Pezizomycotina</taxon>
        <taxon>Sordariomycetes</taxon>
        <taxon>Sordariomycetidae</taxon>
        <taxon>Sordariales</taxon>
        <taxon>Podosporaceae</taxon>
        <taxon>Triangularia</taxon>
    </lineage>
</organism>
<sequence>MCRKVVFAGICSHCGQGPFEWSLLSRELPCLEAKNSGLFGGCPTGVERDEKQHEQECPVCEALLGADEGYGPGMEDEETLGFVGYYTKDFGNTASNSGGGHHHPHAHMKKGSGEYHDWGAVSVVAAAAAVDDHHHKKEYNADKSVAGGQAGGSGAGMRRSSERRGSGGDESRRKKKQRKT</sequence>
<reference evidence="2" key="2">
    <citation type="submission" date="2023-05" db="EMBL/GenBank/DDBJ databases">
        <authorList>
            <consortium name="Lawrence Berkeley National Laboratory"/>
            <person name="Steindorff A."/>
            <person name="Hensen N."/>
            <person name="Bonometti L."/>
            <person name="Westerberg I."/>
            <person name="Brannstrom I.O."/>
            <person name="Guillou S."/>
            <person name="Cros-Aarteil S."/>
            <person name="Calhoun S."/>
            <person name="Haridas S."/>
            <person name="Kuo A."/>
            <person name="Mondo S."/>
            <person name="Pangilinan J."/>
            <person name="Riley R."/>
            <person name="Labutti K."/>
            <person name="Andreopoulos B."/>
            <person name="Lipzen A."/>
            <person name="Chen C."/>
            <person name="Yanf M."/>
            <person name="Daum C."/>
            <person name="Ng V."/>
            <person name="Clum A."/>
            <person name="Ohm R."/>
            <person name="Martin F."/>
            <person name="Silar P."/>
            <person name="Natvig D."/>
            <person name="Lalanne C."/>
            <person name="Gautier V."/>
            <person name="Ament-Velasquez S.L."/>
            <person name="Kruys A."/>
            <person name="Hutchinson M.I."/>
            <person name="Powell A.J."/>
            <person name="Barry K."/>
            <person name="Miller A.N."/>
            <person name="Grigoriev I.V."/>
            <person name="Debuchy R."/>
            <person name="Gladieux P."/>
            <person name="Thoren M.H."/>
            <person name="Johannesson H."/>
        </authorList>
    </citation>
    <scope>NUCLEOTIDE SEQUENCE</scope>
    <source>
        <strain evidence="2">CBS 892.96</strain>
    </source>
</reference>
<evidence type="ECO:0000256" key="1">
    <source>
        <dbReference type="SAM" id="MobiDB-lite"/>
    </source>
</evidence>
<protein>
    <submittedName>
        <fullName evidence="2">Uncharacterized protein</fullName>
    </submittedName>
</protein>
<reference evidence="2" key="1">
    <citation type="journal article" date="2023" name="Mol. Phylogenet. Evol.">
        <title>Genome-scale phylogeny and comparative genomics of the fungal order Sordariales.</title>
        <authorList>
            <person name="Hensen N."/>
            <person name="Bonometti L."/>
            <person name="Westerberg I."/>
            <person name="Brannstrom I.O."/>
            <person name="Guillou S."/>
            <person name="Cros-Aarteil S."/>
            <person name="Calhoun S."/>
            <person name="Haridas S."/>
            <person name="Kuo A."/>
            <person name="Mondo S."/>
            <person name="Pangilinan J."/>
            <person name="Riley R."/>
            <person name="LaButti K."/>
            <person name="Andreopoulos B."/>
            <person name="Lipzen A."/>
            <person name="Chen C."/>
            <person name="Yan M."/>
            <person name="Daum C."/>
            <person name="Ng V."/>
            <person name="Clum A."/>
            <person name="Steindorff A."/>
            <person name="Ohm R.A."/>
            <person name="Martin F."/>
            <person name="Silar P."/>
            <person name="Natvig D.O."/>
            <person name="Lalanne C."/>
            <person name="Gautier V."/>
            <person name="Ament-Velasquez S.L."/>
            <person name="Kruys A."/>
            <person name="Hutchinson M.I."/>
            <person name="Powell A.J."/>
            <person name="Barry K."/>
            <person name="Miller A.N."/>
            <person name="Grigoriev I.V."/>
            <person name="Debuchy R."/>
            <person name="Gladieux P."/>
            <person name="Hiltunen Thoren M."/>
            <person name="Johannesson H."/>
        </authorList>
    </citation>
    <scope>NUCLEOTIDE SEQUENCE</scope>
    <source>
        <strain evidence="2">CBS 892.96</strain>
    </source>
</reference>
<feature type="region of interest" description="Disordered" evidence="1">
    <location>
        <begin position="136"/>
        <end position="180"/>
    </location>
</feature>
<dbReference type="EMBL" id="MU866273">
    <property type="protein sequence ID" value="KAK4174623.1"/>
    <property type="molecule type" value="Genomic_DNA"/>
</dbReference>